<feature type="non-terminal residue" evidence="3">
    <location>
        <position position="1"/>
    </location>
</feature>
<dbReference type="InterPro" id="IPR053164">
    <property type="entry name" value="IS1016-like_transposase"/>
</dbReference>
<feature type="region of interest" description="Disordered" evidence="1">
    <location>
        <begin position="247"/>
        <end position="298"/>
    </location>
</feature>
<name>A0A9N9DYL9_9GLOM</name>
<dbReference type="Proteomes" id="UP000789396">
    <property type="component" value="Unassembled WGS sequence"/>
</dbReference>
<feature type="domain" description="ISXO2-like transposase" evidence="2">
    <location>
        <begin position="18"/>
        <end position="134"/>
    </location>
</feature>
<dbReference type="AlphaFoldDB" id="A0A9N9DYL9"/>
<accession>A0A9N9DYL9</accession>
<evidence type="ECO:0000313" key="4">
    <source>
        <dbReference type="Proteomes" id="UP000789396"/>
    </source>
</evidence>
<dbReference type="OrthoDB" id="2419640at2759"/>
<evidence type="ECO:0000259" key="2">
    <source>
        <dbReference type="SMART" id="SM01126"/>
    </source>
</evidence>
<dbReference type="InterPro" id="IPR024445">
    <property type="entry name" value="Tnp_ISXO2-like"/>
</dbReference>
<dbReference type="EMBL" id="CAJVPZ010013922">
    <property type="protein sequence ID" value="CAG8652891.1"/>
    <property type="molecule type" value="Genomic_DNA"/>
</dbReference>
<dbReference type="Gene3D" id="1.20.5.2050">
    <property type="match status" value="1"/>
</dbReference>
<dbReference type="PANTHER" id="PTHR47163:SF2">
    <property type="entry name" value="SI:DKEY-17M8.2"/>
    <property type="match status" value="1"/>
</dbReference>
<protein>
    <submittedName>
        <fullName evidence="3">14765_t:CDS:1</fullName>
    </submittedName>
</protein>
<sequence>MYLFRNIVTASLVKDDKKIGGEGTIVEIDESKFRSGEKWWILGIVERTKLRKCFFKMVKDRNAHILKRLIKTHVKPGSTIYTDSWKGYSELENMGMRFKHRRVNYKKPSKNQIIKRIHTQHVEGVWSETNKRENAINCKLYKHNRSGYNGIHFDKIKNAWRFEWMIENNKHKVKWFFITKNRTNEQAKQLAIEYKMEHDKKTGNRNGYKEEGVCPHYDHKKEVVKLNNRYNKQIEDITFRLLEDQKEERQKERETLEKERQKERETLEKERQKERETLEKKEKYEREEREKEREEREK</sequence>
<comment type="caution">
    <text evidence="3">The sequence shown here is derived from an EMBL/GenBank/DDBJ whole genome shotgun (WGS) entry which is preliminary data.</text>
</comment>
<gene>
    <name evidence="3" type="ORF">RFULGI_LOCUS8531</name>
</gene>
<evidence type="ECO:0000256" key="1">
    <source>
        <dbReference type="SAM" id="MobiDB-lite"/>
    </source>
</evidence>
<dbReference type="Pfam" id="PF12762">
    <property type="entry name" value="DDE_Tnp_IS1595"/>
    <property type="match status" value="1"/>
</dbReference>
<keyword evidence="4" id="KW-1185">Reference proteome</keyword>
<dbReference type="SMART" id="SM01126">
    <property type="entry name" value="DDE_Tnp_IS1595"/>
    <property type="match status" value="1"/>
</dbReference>
<organism evidence="3 4">
    <name type="scientific">Racocetra fulgida</name>
    <dbReference type="NCBI Taxonomy" id="60492"/>
    <lineage>
        <taxon>Eukaryota</taxon>
        <taxon>Fungi</taxon>
        <taxon>Fungi incertae sedis</taxon>
        <taxon>Mucoromycota</taxon>
        <taxon>Glomeromycotina</taxon>
        <taxon>Glomeromycetes</taxon>
        <taxon>Diversisporales</taxon>
        <taxon>Gigasporaceae</taxon>
        <taxon>Racocetra</taxon>
    </lineage>
</organism>
<reference evidence="3" key="1">
    <citation type="submission" date="2021-06" db="EMBL/GenBank/DDBJ databases">
        <authorList>
            <person name="Kallberg Y."/>
            <person name="Tangrot J."/>
            <person name="Rosling A."/>
        </authorList>
    </citation>
    <scope>NUCLEOTIDE SEQUENCE</scope>
    <source>
        <strain evidence="3">IN212</strain>
    </source>
</reference>
<dbReference type="PANTHER" id="PTHR47163">
    <property type="entry name" value="DDE_TNP_IS1595 DOMAIN-CONTAINING PROTEIN"/>
    <property type="match status" value="1"/>
</dbReference>
<proteinExistence type="predicted"/>
<evidence type="ECO:0000313" key="3">
    <source>
        <dbReference type="EMBL" id="CAG8652891.1"/>
    </source>
</evidence>